<dbReference type="Pfam" id="PF01108">
    <property type="entry name" value="Tissue_fac"/>
    <property type="match status" value="1"/>
</dbReference>
<feature type="signal peptide" evidence="2">
    <location>
        <begin position="1"/>
        <end position="23"/>
    </location>
</feature>
<sequence length="311" mass="35130">MGTSYSPAALLLLLILLLLRSDAISVLPAPRNVRIDSYNLQHKLLWDPIESENVTYTVQYMGNYIGEDEYNDICENLTETVCNFTDEINFELKVILRVRAELGPLHSSWSETSEFQAMNHTKISPVKSLTVSSREAEHNSLYVSFESPLQPEIIPQKGKMKYLLQYWKKGSAAKTNLSTNGTFRKMTDLEASAEYCVSVTALLMGPHYSLTGETSHIVCAQTPATPGLTADKVIFLSVGLLLGCCIFLGFSYTFFRQRRLIKMWLYPPYSIPPDIEQYLQDPPLNGYPNESKDMDLAEVQYDHISIVESES</sequence>
<dbReference type="AlphaFoldDB" id="A0A7D9NLT3"/>
<evidence type="ECO:0000256" key="1">
    <source>
        <dbReference type="SAM" id="Phobius"/>
    </source>
</evidence>
<dbReference type="FunFam" id="2.60.40.10:FF:002797">
    <property type="entry name" value="Interferon gamma receptor 2 (interferon gamma transducer 1), gene 2"/>
    <property type="match status" value="1"/>
</dbReference>
<dbReference type="CTD" id="3460"/>
<keyword evidence="1" id="KW-1133">Transmembrane helix</keyword>
<dbReference type="OrthoDB" id="9932619at2759"/>
<evidence type="ECO:0000259" key="3">
    <source>
        <dbReference type="PROSITE" id="PS50853"/>
    </source>
</evidence>
<dbReference type="PROSITE" id="PS50853">
    <property type="entry name" value="FN3"/>
    <property type="match status" value="1"/>
</dbReference>
<evidence type="ECO:0000313" key="6">
    <source>
        <dbReference type="RefSeq" id="XP_004912198.1"/>
    </source>
</evidence>
<dbReference type="Reactome" id="R-XTR-912694">
    <property type="pathway name" value="Regulation of IFNA/IFNB signaling"/>
</dbReference>
<dbReference type="GeneTree" id="ENSGT00940000160503"/>
<keyword evidence="2" id="KW-0732">Signal</keyword>
<feature type="chain" id="PRO_5044656453" evidence="2">
    <location>
        <begin position="24"/>
        <end position="311"/>
    </location>
</feature>
<dbReference type="InterPro" id="IPR013783">
    <property type="entry name" value="Ig-like_fold"/>
</dbReference>
<dbReference type="Ensembl" id="ENSXETT00000000072">
    <property type="protein sequence ID" value="ENSXETP00000000072"/>
    <property type="gene ID" value="ENSXETG00000000044"/>
</dbReference>
<dbReference type="InterPro" id="IPR036116">
    <property type="entry name" value="FN3_sf"/>
</dbReference>
<evidence type="ECO:0000313" key="5">
    <source>
        <dbReference type="Proteomes" id="UP000008143"/>
    </source>
</evidence>
<feature type="transmembrane region" description="Helical" evidence="1">
    <location>
        <begin position="233"/>
        <end position="255"/>
    </location>
</feature>
<gene>
    <name evidence="7" type="primary">ifngr2</name>
    <name evidence="4 6" type="synonym">ifngr2.1</name>
</gene>
<protein>
    <submittedName>
        <fullName evidence="4 6">Interferon gamma receptor 2</fullName>
    </submittedName>
</protein>
<dbReference type="OMA" id="YDHISIV"/>
<dbReference type="Proteomes" id="UP000008143">
    <property type="component" value="Chromosome 2"/>
</dbReference>
<keyword evidence="5" id="KW-1185">Reference proteome</keyword>
<dbReference type="CDD" id="cd00063">
    <property type="entry name" value="FN3"/>
    <property type="match status" value="1"/>
</dbReference>
<dbReference type="GeneID" id="100485464"/>
<dbReference type="Pfam" id="PF09294">
    <property type="entry name" value="Interfer-bind"/>
    <property type="match status" value="1"/>
</dbReference>
<dbReference type="Bgee" id="ENSXETG00000000044">
    <property type="expression patterns" value="Expressed in endocrine gland and 17 other cell types or tissues"/>
</dbReference>
<keyword evidence="1" id="KW-0812">Transmembrane</keyword>
<keyword evidence="6" id="KW-0675">Receptor</keyword>
<dbReference type="Xenbase" id="XB-GENE-485766">
    <property type="gene designation" value="ifngr2"/>
</dbReference>
<organism evidence="4">
    <name type="scientific">Xenopus tropicalis</name>
    <name type="common">Western clawed frog</name>
    <name type="synonym">Silurana tropicalis</name>
    <dbReference type="NCBI Taxonomy" id="8364"/>
    <lineage>
        <taxon>Eukaryota</taxon>
        <taxon>Metazoa</taxon>
        <taxon>Chordata</taxon>
        <taxon>Craniata</taxon>
        <taxon>Vertebrata</taxon>
        <taxon>Euteleostomi</taxon>
        <taxon>Amphibia</taxon>
        <taxon>Batrachia</taxon>
        <taxon>Anura</taxon>
        <taxon>Pipoidea</taxon>
        <taxon>Pipidae</taxon>
        <taxon>Xenopodinae</taxon>
        <taxon>Xenopus</taxon>
        <taxon>Silurana</taxon>
    </lineage>
</organism>
<evidence type="ECO:0000313" key="4">
    <source>
        <dbReference type="Ensembl" id="ENSXETP00000000072"/>
    </source>
</evidence>
<dbReference type="RefSeq" id="XP_004912198.1">
    <property type="nucleotide sequence ID" value="XM_004912141.4"/>
</dbReference>
<feature type="domain" description="Fibronectin type-III" evidence="3">
    <location>
        <begin position="125"/>
        <end position="225"/>
    </location>
</feature>
<reference evidence="4" key="1">
    <citation type="journal article" date="2010" name="Science">
        <title>The genome of the Western clawed frog Xenopus tropicalis.</title>
        <authorList>
            <person name="Hellsten U."/>
            <person name="Harland R.M."/>
            <person name="Gilchrist M.J."/>
            <person name="Hendrix D."/>
            <person name="Jurka J."/>
            <person name="Kapitonov V."/>
            <person name="Ovcharenko I."/>
            <person name="Putnam N.H."/>
            <person name="Shu S."/>
            <person name="Taher L."/>
            <person name="Blitz I.L."/>
            <person name="Blumberg B."/>
            <person name="Dichmann D.S."/>
            <person name="Dubchak I."/>
            <person name="Amaya E."/>
            <person name="Detter J.C."/>
            <person name="Fletcher R."/>
            <person name="Gerhard D.S."/>
            <person name="Goodstein D."/>
            <person name="Graves T."/>
            <person name="Grigoriev I.V."/>
            <person name="Grimwood J."/>
            <person name="Kawashima T."/>
            <person name="Lindquist E."/>
            <person name="Lucas S.M."/>
            <person name="Mead P.E."/>
            <person name="Mitros T."/>
            <person name="Ogino H."/>
            <person name="Ohta Y."/>
            <person name="Poliakov A.V."/>
            <person name="Pollet N."/>
            <person name="Robert J."/>
            <person name="Salamov A."/>
            <person name="Sater A.K."/>
            <person name="Schmutz J."/>
            <person name="Terry A."/>
            <person name="Vize P.D."/>
            <person name="Warren W.C."/>
            <person name="Wells D."/>
            <person name="Wills A."/>
            <person name="Wilson R.K."/>
            <person name="Zimmerman L.B."/>
            <person name="Zorn A.M."/>
            <person name="Grainger R."/>
            <person name="Grammer T."/>
            <person name="Khokha M.K."/>
            <person name="Richardson P.M."/>
            <person name="Rokhsar D.S."/>
        </authorList>
    </citation>
    <scope>NUCLEOTIDE SEQUENCE [LARGE SCALE GENOMIC DNA]</scope>
    <source>
        <strain evidence="4">Nigerian</strain>
    </source>
</reference>
<reference evidence="4" key="2">
    <citation type="submission" date="2011-06" db="UniProtKB">
        <authorList>
            <consortium name="Ensembl"/>
        </authorList>
    </citation>
    <scope>IDENTIFICATION</scope>
</reference>
<dbReference type="Reactome" id="R-XTR-877300">
    <property type="pathway name" value="Interferon gamma signaling"/>
</dbReference>
<dbReference type="PANTHER" id="PTHR20859:SF88">
    <property type="entry name" value="INTERFERON GAMMA RECEPTOR 2"/>
    <property type="match status" value="1"/>
</dbReference>
<dbReference type="InterPro" id="IPR015373">
    <property type="entry name" value="Interferon/interleukin_rcp_dom"/>
</dbReference>
<accession>A0A7D9NLT3</accession>
<evidence type="ECO:0000256" key="2">
    <source>
        <dbReference type="SAM" id="SignalP"/>
    </source>
</evidence>
<keyword evidence="1" id="KW-0472">Membrane</keyword>
<dbReference type="GO" id="GO:0019221">
    <property type="term" value="P:cytokine-mediated signaling pathway"/>
    <property type="evidence" value="ECO:0000318"/>
    <property type="project" value="GO_Central"/>
</dbReference>
<dbReference type="Gene3D" id="2.60.40.10">
    <property type="entry name" value="Immunoglobulins"/>
    <property type="match status" value="1"/>
</dbReference>
<dbReference type="PANTHER" id="PTHR20859">
    <property type="entry name" value="INTERFERON/INTERLEUKIN RECEPTOR"/>
    <property type="match status" value="1"/>
</dbReference>
<dbReference type="KEGG" id="xtr:100485464"/>
<evidence type="ECO:0000313" key="7">
    <source>
        <dbReference type="Xenbase" id="XB-GENE-485766"/>
    </source>
</evidence>
<dbReference type="SUPFAM" id="SSF49265">
    <property type="entry name" value="Fibronectin type III"/>
    <property type="match status" value="2"/>
</dbReference>
<dbReference type="DNASU" id="448345"/>
<reference evidence="6" key="3">
    <citation type="submission" date="2025-04" db="UniProtKB">
        <authorList>
            <consortium name="RefSeq"/>
        </authorList>
    </citation>
    <scope>IDENTIFICATION</scope>
    <source>
        <strain evidence="6">Nigerian</strain>
        <tissue evidence="6">Liver and blood</tissue>
    </source>
</reference>
<dbReference type="GO" id="GO:0005886">
    <property type="term" value="C:plasma membrane"/>
    <property type="evidence" value="ECO:0000318"/>
    <property type="project" value="GO_Central"/>
</dbReference>
<name>A0A7D9NLT3_XENTR</name>
<dbReference type="InterPro" id="IPR003961">
    <property type="entry name" value="FN3_dom"/>
</dbReference>
<proteinExistence type="predicted"/>
<dbReference type="GO" id="GO:0004896">
    <property type="term" value="F:cytokine receptor activity"/>
    <property type="evidence" value="ECO:0000318"/>
    <property type="project" value="GO_Central"/>
</dbReference>
<dbReference type="AGR" id="Xenbase:XB-GENE-485766"/>
<dbReference type="Reactome" id="R-XTR-909733">
    <property type="pathway name" value="Interferon alpha/beta signaling"/>
</dbReference>
<dbReference type="InterPro" id="IPR050650">
    <property type="entry name" value="Type-II_Cytokine-TF_Rcpt"/>
</dbReference>